<dbReference type="AlphaFoldDB" id="A0A8H5ETE8"/>
<comment type="caution">
    <text evidence="1">The sequence shown here is derived from an EMBL/GenBank/DDBJ whole genome shotgun (WGS) entry which is preliminary data.</text>
</comment>
<evidence type="ECO:0000313" key="1">
    <source>
        <dbReference type="EMBL" id="KAF5311353.1"/>
    </source>
</evidence>
<dbReference type="PANTHER" id="PTHR43162">
    <property type="match status" value="1"/>
</dbReference>
<gene>
    <name evidence="1" type="ORF">D9611_012644</name>
</gene>
<name>A0A8H5ETE8_9AGAR</name>
<proteinExistence type="predicted"/>
<dbReference type="InterPro" id="IPR051604">
    <property type="entry name" value="Ergot_Alk_Oxidoreductase"/>
</dbReference>
<evidence type="ECO:0000313" key="2">
    <source>
        <dbReference type="Proteomes" id="UP000541558"/>
    </source>
</evidence>
<dbReference type="EMBL" id="JAACJK010000227">
    <property type="protein sequence ID" value="KAF5311353.1"/>
    <property type="molecule type" value="Genomic_DNA"/>
</dbReference>
<organism evidence="1 2">
    <name type="scientific">Ephemerocybe angulata</name>
    <dbReference type="NCBI Taxonomy" id="980116"/>
    <lineage>
        <taxon>Eukaryota</taxon>
        <taxon>Fungi</taxon>
        <taxon>Dikarya</taxon>
        <taxon>Basidiomycota</taxon>
        <taxon>Agaricomycotina</taxon>
        <taxon>Agaricomycetes</taxon>
        <taxon>Agaricomycetidae</taxon>
        <taxon>Agaricales</taxon>
        <taxon>Agaricineae</taxon>
        <taxon>Psathyrellaceae</taxon>
        <taxon>Ephemerocybe</taxon>
    </lineage>
</organism>
<evidence type="ECO:0008006" key="3">
    <source>
        <dbReference type="Google" id="ProtNLM"/>
    </source>
</evidence>
<sequence>MAKSILLTGGASQVGVTIARLLKQSGHEVVFASRSGRVPDGFKSVKMDWYDTQTFANIFPGDPTLSPYHSVYLLCPPFDPKPYLSVNPFIDLCLERGVKKFVLLGGTDEVADGNDTEYIEIQRHLEKKGCRYVVLRPTWFCENFLNYFGESIRTTGAFTTSVATGKIPFVAVEDIAQVGYKALVEEDSAKEKVIIGPELLTYDQAATTLSQILRRQITHISVSKDDLIEIYDAIGSHENSLLVAGLEERAEAGTQERWWDMSAIQNVKDDERDICIGRMKLAQWAEGCKDRLV</sequence>
<dbReference type="Proteomes" id="UP000541558">
    <property type="component" value="Unassembled WGS sequence"/>
</dbReference>
<dbReference type="Gene3D" id="3.40.50.720">
    <property type="entry name" value="NAD(P)-binding Rossmann-like Domain"/>
    <property type="match status" value="1"/>
</dbReference>
<dbReference type="InterPro" id="IPR036291">
    <property type="entry name" value="NAD(P)-bd_dom_sf"/>
</dbReference>
<keyword evidence="2" id="KW-1185">Reference proteome</keyword>
<reference evidence="1 2" key="1">
    <citation type="journal article" date="2020" name="ISME J.">
        <title>Uncovering the hidden diversity of litter-decomposition mechanisms in mushroom-forming fungi.</title>
        <authorList>
            <person name="Floudas D."/>
            <person name="Bentzer J."/>
            <person name="Ahren D."/>
            <person name="Johansson T."/>
            <person name="Persson P."/>
            <person name="Tunlid A."/>
        </authorList>
    </citation>
    <scope>NUCLEOTIDE SEQUENCE [LARGE SCALE GENOMIC DNA]</scope>
    <source>
        <strain evidence="1 2">CBS 175.51</strain>
    </source>
</reference>
<dbReference type="PANTHER" id="PTHR43162:SF1">
    <property type="entry name" value="PRESTALK A DIFFERENTIATION PROTEIN A"/>
    <property type="match status" value="1"/>
</dbReference>
<protein>
    <recommendedName>
        <fullName evidence="3">NmrA-like domain-containing protein</fullName>
    </recommendedName>
</protein>
<dbReference type="SUPFAM" id="SSF51735">
    <property type="entry name" value="NAD(P)-binding Rossmann-fold domains"/>
    <property type="match status" value="1"/>
</dbReference>
<dbReference type="Gene3D" id="3.90.25.10">
    <property type="entry name" value="UDP-galactose 4-epimerase, domain 1"/>
    <property type="match status" value="1"/>
</dbReference>
<accession>A0A8H5ETE8</accession>
<dbReference type="OrthoDB" id="419598at2759"/>